<dbReference type="Gene3D" id="3.90.550.10">
    <property type="entry name" value="Spore Coat Polysaccharide Biosynthesis Protein SpsA, Chain A"/>
    <property type="match status" value="2"/>
</dbReference>
<dbReference type="RefSeq" id="XP_013390833.1">
    <property type="nucleotide sequence ID" value="XM_013535379.1"/>
</dbReference>
<name>A0A1S3HXU4_LINAN</name>
<proteinExistence type="predicted"/>
<accession>A0A1S3HXU4</accession>
<dbReference type="GeneID" id="106159171"/>
<gene>
    <name evidence="3" type="primary">LOC106159171</name>
</gene>
<dbReference type="Pfam" id="PF00535">
    <property type="entry name" value="Glycos_transf_2"/>
    <property type="match status" value="1"/>
</dbReference>
<dbReference type="InterPro" id="IPR018641">
    <property type="entry name" value="Trfase_1_rSAM/seldom-assoc"/>
</dbReference>
<dbReference type="NCBIfam" id="TIGR04283">
    <property type="entry name" value="glyco_like_mftF"/>
    <property type="match status" value="1"/>
</dbReference>
<dbReference type="Proteomes" id="UP000085678">
    <property type="component" value="Unplaced"/>
</dbReference>
<dbReference type="AlphaFoldDB" id="A0A1S3HXU4"/>
<dbReference type="OrthoDB" id="191769at2759"/>
<dbReference type="SUPFAM" id="SSF53448">
    <property type="entry name" value="Nucleotide-diphospho-sugar transferases"/>
    <property type="match status" value="2"/>
</dbReference>
<organism evidence="2 3">
    <name type="scientific">Lingula anatina</name>
    <name type="common">Brachiopod</name>
    <name type="synonym">Lingula unguis</name>
    <dbReference type="NCBI Taxonomy" id="7574"/>
    <lineage>
        <taxon>Eukaryota</taxon>
        <taxon>Metazoa</taxon>
        <taxon>Spiralia</taxon>
        <taxon>Lophotrochozoa</taxon>
        <taxon>Brachiopoda</taxon>
        <taxon>Linguliformea</taxon>
        <taxon>Lingulata</taxon>
        <taxon>Lingulida</taxon>
        <taxon>Linguloidea</taxon>
        <taxon>Lingulidae</taxon>
        <taxon>Lingula</taxon>
    </lineage>
</organism>
<reference evidence="3" key="1">
    <citation type="submission" date="2025-08" db="UniProtKB">
        <authorList>
            <consortium name="RefSeq"/>
        </authorList>
    </citation>
    <scope>IDENTIFICATION</scope>
    <source>
        <tissue evidence="3">Gonads</tissue>
    </source>
</reference>
<dbReference type="CDD" id="cd02522">
    <property type="entry name" value="GT_2_like_a"/>
    <property type="match status" value="1"/>
</dbReference>
<dbReference type="NCBIfam" id="TIGR04282">
    <property type="entry name" value="glyco_like_cofC"/>
    <property type="match status" value="1"/>
</dbReference>
<evidence type="ECO:0000313" key="3">
    <source>
        <dbReference type="RefSeq" id="XP_013390833.1"/>
    </source>
</evidence>
<dbReference type="InterPro" id="IPR001173">
    <property type="entry name" value="Glyco_trans_2-like"/>
</dbReference>
<dbReference type="PANTHER" id="PTHR36529">
    <property type="entry name" value="SLL1095 PROTEIN"/>
    <property type="match status" value="1"/>
</dbReference>
<sequence>MAGLLQYFWAEARQHKETIVIFSRYPVPGKAKTRLIPLLGDAGAALAQRFMTEHILDVVHRFQCQHQSVRVEIQYYGGTDSEMRYWMDRRVEKKLSWKPQRGDTLGDKIKNAFEDHFAQGEERVLVVGSDIPGISVEILEEALDMLRSEASQMVLGKALDGGYYLVGLQRKTQGQLDELFAGMDWGTDKVFRQQCQAADRAGITTNVLTAQLQDVDLPEDIKEFEKVIGVSSDSLRTPKLSVVIPTLNEARTIGSCIQRLLEQCSDTNMLGEIIIADGGSKDDTLTLIEQLQDGTNVPIIAINCDKGRGVQLNAGAKAATGDIVLFLHADTKLPDDFHVSILSCLNTPGNVAGAFPFDVYFSDGFEPSFLFGIQMDIVKWGARQRNIKMELPYGDQGIFLRRQILEKIGGVPETLLFEDFILVEKLKQIGHVAITDSEPARTSARRWEENGVIKTTGSNYLFVVGYKLGIHPDTLAAWYYGKFKPVTQPQQT</sequence>
<dbReference type="InParanoid" id="A0A1S3HXU4"/>
<dbReference type="InterPro" id="IPR026461">
    <property type="entry name" value="Trfase_2_rSAM/seldom_assoc"/>
</dbReference>
<protein>
    <submittedName>
        <fullName evidence="3">Uncharacterized protein LOC106159171 isoform X1</fullName>
    </submittedName>
</protein>
<keyword evidence="2" id="KW-1185">Reference proteome</keyword>
<evidence type="ECO:0000259" key="1">
    <source>
        <dbReference type="Pfam" id="PF00535"/>
    </source>
</evidence>
<dbReference type="Pfam" id="PF09837">
    <property type="entry name" value="DUF2064"/>
    <property type="match status" value="1"/>
</dbReference>
<feature type="domain" description="Glycosyltransferase 2-like" evidence="1">
    <location>
        <begin position="241"/>
        <end position="408"/>
    </location>
</feature>
<dbReference type="InterPro" id="IPR029044">
    <property type="entry name" value="Nucleotide-diphossugar_trans"/>
</dbReference>
<dbReference type="KEGG" id="lak:106159171"/>
<dbReference type="PANTHER" id="PTHR36529:SF1">
    <property type="entry name" value="GLYCOSYLTRANSFERASE"/>
    <property type="match status" value="1"/>
</dbReference>
<evidence type="ECO:0000313" key="2">
    <source>
        <dbReference type="Proteomes" id="UP000085678"/>
    </source>
</evidence>
<dbReference type="STRING" id="7574.A0A1S3HXU4"/>